<accession>A0A0P7BMK5</accession>
<protein>
    <recommendedName>
        <fullName evidence="1">Putative tail fiber protein gp53-like C-terminal domain-containing protein</fullName>
    </recommendedName>
</protein>
<evidence type="ECO:0000313" key="2">
    <source>
        <dbReference type="EMBL" id="KPM46552.1"/>
    </source>
</evidence>
<dbReference type="InterPro" id="IPR054075">
    <property type="entry name" value="Gp53-like_C"/>
</dbReference>
<dbReference type="EMBL" id="LGTQ01000024">
    <property type="protein sequence ID" value="KPM46552.1"/>
    <property type="molecule type" value="Genomic_DNA"/>
</dbReference>
<sequence length="242" mass="26358">MQKLIILLLFVGVYCRAQSVLIDPSNPSALVEMNSKTSGWEVPRITTEQRNQMVNPVEGLMIINADNDCLNIYNGSNWIINCGYTEVAAGEYRSVLRPSDDREFNTLAWRVSHDTLSSINSGNVGVDNEYPTAKLDVGGTLKANAWLDQMHGQNGYARMAGVLVQWGEASYTNNTYQVITFPSVFTQTPVVNAVVDAVSNTGSGANVPVKIGQLTNSSFSIGGTQVFSNDTQSKVRWIAIGI</sequence>
<name>A0A0P7BMK5_9BACT</name>
<gene>
    <name evidence="2" type="ORF">AFM12_19370</name>
</gene>
<comment type="caution">
    <text evidence="2">The sequence shown here is derived from an EMBL/GenBank/DDBJ whole genome shotgun (WGS) entry which is preliminary data.</text>
</comment>
<reference evidence="2 3" key="1">
    <citation type="submission" date="2015-07" db="EMBL/GenBank/DDBJ databases">
        <title>The draft genome sequence of Leadbetterella sp. JN14-9.</title>
        <authorList>
            <person name="Liu Y."/>
            <person name="Du J."/>
            <person name="Shao Z."/>
        </authorList>
    </citation>
    <scope>NUCLEOTIDE SEQUENCE [LARGE SCALE GENOMIC DNA]</scope>
    <source>
        <strain evidence="2 3">JN14-9</strain>
    </source>
</reference>
<proteinExistence type="predicted"/>
<organism evidence="2 3">
    <name type="scientific">Jiulongibacter sediminis</name>
    <dbReference type="NCBI Taxonomy" id="1605367"/>
    <lineage>
        <taxon>Bacteria</taxon>
        <taxon>Pseudomonadati</taxon>
        <taxon>Bacteroidota</taxon>
        <taxon>Cytophagia</taxon>
        <taxon>Cytophagales</taxon>
        <taxon>Leadbetterellaceae</taxon>
        <taxon>Jiulongibacter</taxon>
    </lineage>
</organism>
<evidence type="ECO:0000259" key="1">
    <source>
        <dbReference type="Pfam" id="PF21882"/>
    </source>
</evidence>
<dbReference type="Pfam" id="PF21882">
    <property type="entry name" value="Gp53-like_C"/>
    <property type="match status" value="1"/>
</dbReference>
<dbReference type="Proteomes" id="UP000050454">
    <property type="component" value="Unassembled WGS sequence"/>
</dbReference>
<dbReference type="OrthoDB" id="937114at2"/>
<feature type="domain" description="Putative tail fiber protein gp53-like C-terminal" evidence="1">
    <location>
        <begin position="161"/>
        <end position="241"/>
    </location>
</feature>
<keyword evidence="3" id="KW-1185">Reference proteome</keyword>
<dbReference type="Gene3D" id="2.60.40.3940">
    <property type="match status" value="1"/>
</dbReference>
<evidence type="ECO:0000313" key="3">
    <source>
        <dbReference type="Proteomes" id="UP000050454"/>
    </source>
</evidence>
<dbReference type="STRING" id="1605367.AFM12_19370"/>
<dbReference type="AlphaFoldDB" id="A0A0P7BMK5"/>
<dbReference type="RefSeq" id="WP_055152112.1">
    <property type="nucleotide sequence ID" value="NZ_JXSZ01000024.1"/>
</dbReference>